<dbReference type="InterPro" id="IPR044068">
    <property type="entry name" value="CB"/>
</dbReference>
<dbReference type="GO" id="GO:0006310">
    <property type="term" value="P:DNA recombination"/>
    <property type="evidence" value="ECO:0007669"/>
    <property type="project" value="UniProtKB-KW"/>
</dbReference>
<comment type="caution">
    <text evidence="8">The sequence shown here is derived from an EMBL/GenBank/DDBJ whole genome shotgun (WGS) entry which is preliminary data.</text>
</comment>
<evidence type="ECO:0000313" key="9">
    <source>
        <dbReference type="Proteomes" id="UP000323886"/>
    </source>
</evidence>
<evidence type="ECO:0000256" key="3">
    <source>
        <dbReference type="ARBA" id="ARBA00023125"/>
    </source>
</evidence>
<evidence type="ECO:0000256" key="5">
    <source>
        <dbReference type="PROSITE-ProRule" id="PRU01248"/>
    </source>
</evidence>
<dbReference type="RefSeq" id="WP_150098551.1">
    <property type="nucleotide sequence ID" value="NZ_VWPL01000035.1"/>
</dbReference>
<evidence type="ECO:0000313" key="8">
    <source>
        <dbReference type="EMBL" id="KAA5597247.1"/>
    </source>
</evidence>
<evidence type="ECO:0000256" key="4">
    <source>
        <dbReference type="ARBA" id="ARBA00023172"/>
    </source>
</evidence>
<dbReference type="AlphaFoldDB" id="A0A5M6HN79"/>
<dbReference type="InterPro" id="IPR010998">
    <property type="entry name" value="Integrase_recombinase_N"/>
</dbReference>
<dbReference type="InterPro" id="IPR011010">
    <property type="entry name" value="DNA_brk_join_enz"/>
</dbReference>
<name>A0A5M6HN79_9HYPH</name>
<protein>
    <submittedName>
        <fullName evidence="8">Tyrosine-type recombinase/integrase</fullName>
    </submittedName>
</protein>
<keyword evidence="9" id="KW-1185">Reference proteome</keyword>
<dbReference type="EMBL" id="VWPL01000035">
    <property type="protein sequence ID" value="KAA5597247.1"/>
    <property type="molecule type" value="Genomic_DNA"/>
</dbReference>
<dbReference type="PROSITE" id="PS51900">
    <property type="entry name" value="CB"/>
    <property type="match status" value="1"/>
</dbReference>
<keyword evidence="4" id="KW-0233">DNA recombination</keyword>
<dbReference type="InterPro" id="IPR002104">
    <property type="entry name" value="Integrase_catalytic"/>
</dbReference>
<dbReference type="PANTHER" id="PTHR30629">
    <property type="entry name" value="PROPHAGE INTEGRASE"/>
    <property type="match status" value="1"/>
</dbReference>
<dbReference type="Pfam" id="PF00589">
    <property type="entry name" value="Phage_integrase"/>
    <property type="match status" value="1"/>
</dbReference>
<dbReference type="Proteomes" id="UP000323886">
    <property type="component" value="Unassembled WGS sequence"/>
</dbReference>
<reference evidence="8 9" key="1">
    <citation type="submission" date="2019-09" db="EMBL/GenBank/DDBJ databases">
        <title>Draft Whole-Genome sequence of Blastochloris sulfoviridis DSM 729.</title>
        <authorList>
            <person name="Meyer T.E."/>
            <person name="Kyndt J.A."/>
        </authorList>
    </citation>
    <scope>NUCLEOTIDE SEQUENCE [LARGE SCALE GENOMIC DNA]</scope>
    <source>
        <strain evidence="8 9">DSM 729</strain>
    </source>
</reference>
<comment type="similarity">
    <text evidence="1">Belongs to the 'phage' integrase family.</text>
</comment>
<proteinExistence type="inferred from homology"/>
<dbReference type="PROSITE" id="PS51898">
    <property type="entry name" value="TYR_RECOMBINASE"/>
    <property type="match status" value="1"/>
</dbReference>
<dbReference type="PANTHER" id="PTHR30629:SF2">
    <property type="entry name" value="PROPHAGE INTEGRASE INTS-RELATED"/>
    <property type="match status" value="1"/>
</dbReference>
<dbReference type="InterPro" id="IPR013762">
    <property type="entry name" value="Integrase-like_cat_sf"/>
</dbReference>
<dbReference type="InterPro" id="IPR046668">
    <property type="entry name" value="DUF6538"/>
</dbReference>
<accession>A0A5M6HN79</accession>
<keyword evidence="2" id="KW-0229">DNA integration</keyword>
<dbReference type="OrthoDB" id="9784724at2"/>
<dbReference type="Pfam" id="PF20172">
    <property type="entry name" value="DUF6538"/>
    <property type="match status" value="1"/>
</dbReference>
<evidence type="ECO:0000259" key="7">
    <source>
        <dbReference type="PROSITE" id="PS51900"/>
    </source>
</evidence>
<feature type="domain" description="Tyr recombinase" evidence="6">
    <location>
        <begin position="268"/>
        <end position="442"/>
    </location>
</feature>
<evidence type="ECO:0000256" key="1">
    <source>
        <dbReference type="ARBA" id="ARBA00008857"/>
    </source>
</evidence>
<dbReference type="GO" id="GO:0003677">
    <property type="term" value="F:DNA binding"/>
    <property type="evidence" value="ECO:0007669"/>
    <property type="project" value="UniProtKB-UniRule"/>
</dbReference>
<dbReference type="InterPro" id="IPR050808">
    <property type="entry name" value="Phage_Integrase"/>
</dbReference>
<evidence type="ECO:0000259" key="6">
    <source>
        <dbReference type="PROSITE" id="PS51898"/>
    </source>
</evidence>
<organism evidence="8 9">
    <name type="scientific">Blastochloris sulfoviridis</name>
    <dbReference type="NCBI Taxonomy" id="50712"/>
    <lineage>
        <taxon>Bacteria</taxon>
        <taxon>Pseudomonadati</taxon>
        <taxon>Pseudomonadota</taxon>
        <taxon>Alphaproteobacteria</taxon>
        <taxon>Hyphomicrobiales</taxon>
        <taxon>Blastochloridaceae</taxon>
        <taxon>Blastochloris</taxon>
    </lineage>
</organism>
<dbReference type="Gene3D" id="1.10.150.130">
    <property type="match status" value="1"/>
</dbReference>
<dbReference type="GO" id="GO:0015074">
    <property type="term" value="P:DNA integration"/>
    <property type="evidence" value="ECO:0007669"/>
    <property type="project" value="UniProtKB-KW"/>
</dbReference>
<gene>
    <name evidence="8" type="ORF">F1193_14665</name>
</gene>
<dbReference type="SUPFAM" id="SSF56349">
    <property type="entry name" value="DNA breaking-rejoining enzymes"/>
    <property type="match status" value="1"/>
</dbReference>
<dbReference type="Gene3D" id="1.10.443.10">
    <property type="entry name" value="Intergrase catalytic core"/>
    <property type="match status" value="1"/>
</dbReference>
<evidence type="ECO:0000256" key="2">
    <source>
        <dbReference type="ARBA" id="ARBA00022908"/>
    </source>
</evidence>
<keyword evidence="3 5" id="KW-0238">DNA-binding</keyword>
<sequence length="458" mass="51212">MDQIFTQRQRGYFVRMKNLTRNKAGVYVFRKAVPESLRPFLGGKWEWKLSLDTKDEDVALLRAAHFRKTVVEPEAKLAKRKREQAANPGAIAIFENAREIAAEVSESLPDWSLAHEAILRKHGMLDAEELSEALSRDPDNPKLKAVSKALAIAQGSKVKVQFTIKDSLALYLKTRKLTRKAELERSRIIDDLISYMKGDRPIERVSRIEARAYMESLSDKGYAPGSVNKQLGFIQAMFTTALREMESKEPNPWVGIKALDDEADNEKRYPFTLDQAGQVIGKLDTCNDDLRRIGLLTAFTGARLGEIAGLDAADVNLKAGVITIQENAHRRLKNKSSKRTIPIIGPAIEELKGLPASGPLFPRYAGKSDIASAALMKMVRKRAKITDEKLTWHSWRHLAKDLMREAEVSEDNQLRLLGHAGNGVSFNYGKGVSIGQLREDLERAYAPLLEAIGKLVVD</sequence>
<feature type="domain" description="Core-binding (CB)" evidence="7">
    <location>
        <begin position="162"/>
        <end position="242"/>
    </location>
</feature>